<name>L0GWF9_9GAMM</name>
<dbReference type="Proteomes" id="UP000010816">
    <property type="component" value="Chromosome"/>
</dbReference>
<organism evidence="1 2">
    <name type="scientific">Thioflavicoccus mobilis 8321</name>
    <dbReference type="NCBI Taxonomy" id="765912"/>
    <lineage>
        <taxon>Bacteria</taxon>
        <taxon>Pseudomonadati</taxon>
        <taxon>Pseudomonadota</taxon>
        <taxon>Gammaproteobacteria</taxon>
        <taxon>Chromatiales</taxon>
        <taxon>Chromatiaceae</taxon>
        <taxon>Thioflavicoccus</taxon>
    </lineage>
</organism>
<evidence type="ECO:0000313" key="1">
    <source>
        <dbReference type="EMBL" id="AGA89634.1"/>
    </source>
</evidence>
<dbReference type="AlphaFoldDB" id="L0GWF9"/>
<reference evidence="1 2" key="1">
    <citation type="submission" date="2011-09" db="EMBL/GenBank/DDBJ databases">
        <title>Complete sequence of chromosome of Thioflavicoccus mobilis 8321.</title>
        <authorList>
            <consortium name="US DOE Joint Genome Institute"/>
            <person name="Lucas S."/>
            <person name="Han J."/>
            <person name="Lapidus A."/>
            <person name="Cheng J.-F."/>
            <person name="Goodwin L."/>
            <person name="Pitluck S."/>
            <person name="Peters L."/>
            <person name="Ovchinnikova G."/>
            <person name="Lu M."/>
            <person name="Detter J.C."/>
            <person name="Han C."/>
            <person name="Tapia R."/>
            <person name="Land M."/>
            <person name="Hauser L."/>
            <person name="Kyrpides N."/>
            <person name="Ivanova N."/>
            <person name="Pagani I."/>
            <person name="Vogl K."/>
            <person name="Liu Z."/>
            <person name="Imhoff J."/>
            <person name="Thiel V."/>
            <person name="Frigaard N.-U."/>
            <person name="Bryant D."/>
            <person name="Woyke T."/>
        </authorList>
    </citation>
    <scope>NUCLEOTIDE SEQUENCE [LARGE SCALE GENOMIC DNA]</scope>
    <source>
        <strain evidence="1 2">8321</strain>
    </source>
</reference>
<evidence type="ECO:0000313" key="2">
    <source>
        <dbReference type="Proteomes" id="UP000010816"/>
    </source>
</evidence>
<evidence type="ECO:0008006" key="3">
    <source>
        <dbReference type="Google" id="ProtNLM"/>
    </source>
</evidence>
<keyword evidence="2" id="KW-1185">Reference proteome</keyword>
<dbReference type="STRING" id="765912.Thimo_0795"/>
<sequence length="740" mass="77474">MNLDAETLLRLLPAIHRLRDAETAAALGNGLTPAEAAELAALEALTSPDLVEQERLAELRERATRGPLAALLAAFAGEFAVVEENLAQLYDDLFIETCADWVVPYIGDLIGYEPLHEHEHGQGQDHAPARAEVAHTIALRRRKGTATALEQIAADVTGWGARVVEYFELLAATQYLGHLRPHCLATADLRDGAALAARGGPFERLRHTVDVRRIESGRGRFNIPNIGIFLWRLRAFRHSASPAVRVDARRWLASPLGQPLPLFTHPRAEDEIAHLAEPINVPAPIQRPMLAADPALYYGTRATPDAPLDNAEPSLVLFFDGVEVPRAKVVACNLADVGGAWVHEPPAGRVAVDPELGRIALAADLPAPTRVAVTYYDGFSAALGGGEYARTRSADPQGTTLIQVPAEQPTIAAALAAFETAAASATPETPRVAAIEIGDSGRYEEALAIQVPPGWALTIRAAAERRPALILPGALAIAGGAGSTLTLDGLLIAGGALQVPDETDNGLVGLALVHATLVPGIALAADGAPREPLAASLVVAREGVAVTLDHAITGAIALAEGSRLAAADSIIDATDPTHRAFGAPAGGEAGGTLSLAACTLIGRVDALAVGLVANSLLYARAAASGEPAVQVRRRQDGCVRFSYLPTASRVPHPHRCQSAPEPAWGAAAAAAPCFTSGRYGTPGYCQLTATTPEAIRTGADDEGEMGAFHALFPAQREANLRVRLQEHLRAGLAAGIFYAS</sequence>
<accession>L0GWF9</accession>
<gene>
    <name evidence="1" type="ORF">Thimo_0795</name>
</gene>
<dbReference type="KEGG" id="tmb:Thimo_0795"/>
<dbReference type="RefSeq" id="WP_015279781.1">
    <property type="nucleotide sequence ID" value="NC_019940.1"/>
</dbReference>
<dbReference type="OrthoDB" id="626916at2"/>
<proteinExistence type="predicted"/>
<protein>
    <recommendedName>
        <fullName evidence="3">Phage tail protein (Tail_P2_I)</fullName>
    </recommendedName>
</protein>
<dbReference type="HOGENOM" id="CLU_377112_0_0_6"/>
<dbReference type="eggNOG" id="COG3292">
    <property type="taxonomic scope" value="Bacteria"/>
</dbReference>
<dbReference type="EMBL" id="CP003051">
    <property type="protein sequence ID" value="AGA89634.1"/>
    <property type="molecule type" value="Genomic_DNA"/>
</dbReference>